<dbReference type="OrthoDB" id="8904137at2"/>
<accession>A0A1H9E697</accession>
<dbReference type="EMBL" id="FOGD01000001">
    <property type="protein sequence ID" value="SEQ21260.1"/>
    <property type="molecule type" value="Genomic_DNA"/>
</dbReference>
<dbReference type="InterPro" id="IPR010781">
    <property type="entry name" value="DUF1376"/>
</dbReference>
<feature type="compositionally biased region" description="Basic and acidic residues" evidence="1">
    <location>
        <begin position="392"/>
        <end position="404"/>
    </location>
</feature>
<organism evidence="2 3">
    <name type="scientific">Giesbergeria anulus</name>
    <dbReference type="NCBI Taxonomy" id="180197"/>
    <lineage>
        <taxon>Bacteria</taxon>
        <taxon>Pseudomonadati</taxon>
        <taxon>Pseudomonadota</taxon>
        <taxon>Betaproteobacteria</taxon>
        <taxon>Burkholderiales</taxon>
        <taxon>Comamonadaceae</taxon>
        <taxon>Giesbergeria</taxon>
    </lineage>
</organism>
<evidence type="ECO:0000256" key="1">
    <source>
        <dbReference type="SAM" id="MobiDB-lite"/>
    </source>
</evidence>
<gene>
    <name evidence="2" type="ORF">SAMN02982919_00213</name>
</gene>
<protein>
    <recommendedName>
        <fullName evidence="4">DUF1376 domain-containing protein</fullName>
    </recommendedName>
</protein>
<dbReference type="Pfam" id="PF07120">
    <property type="entry name" value="DUF1376"/>
    <property type="match status" value="1"/>
</dbReference>
<evidence type="ECO:0008006" key="4">
    <source>
        <dbReference type="Google" id="ProtNLM"/>
    </source>
</evidence>
<feature type="compositionally biased region" description="Basic and acidic residues" evidence="1">
    <location>
        <begin position="188"/>
        <end position="203"/>
    </location>
</feature>
<feature type="compositionally biased region" description="Low complexity" evidence="1">
    <location>
        <begin position="406"/>
        <end position="426"/>
    </location>
</feature>
<dbReference type="Proteomes" id="UP000199766">
    <property type="component" value="Unassembled WGS sequence"/>
</dbReference>
<sequence>MSNTTLPTPLTPADCDLRDFPFMLLDVKRLRDSDMALTETPEACWAALLLWCASWHQVPAGSLSDDDRVLANLAGYGRVVKEWRKHKAGALHGWVKCSDGRLYHKTVAEKANAAWESKLQQRWKTECARIKKHNERNKTAYPLPQYEEWLAAGRPMGYPIASDSPELKTDVPSDNQDCPDAVPSDMASKGEGEGEGKGEREGEGYLNTNTHTLPAAVIDQPARQPLPANAPSGGVCDAPSGGNPPAPATVAAPAPTPAPTRIANTFPPLEDDGALDDKLPAYPTSPKSQMASAVCLALKAEGMASTNPSHPDLRTLLDAGATVDSFVQAARVMRDKSINPSRQFAYVIGTVKGQMQQAADMAAAAVAGAFAGQPGVLPARPLNRQEALEASNREIGRQAADRIRARMAAEAAAQPQPQAQGASYAN</sequence>
<evidence type="ECO:0000313" key="2">
    <source>
        <dbReference type="EMBL" id="SEQ21260.1"/>
    </source>
</evidence>
<keyword evidence="3" id="KW-1185">Reference proteome</keyword>
<dbReference type="RefSeq" id="WP_091451408.1">
    <property type="nucleotide sequence ID" value="NZ_FOGD01000001.1"/>
</dbReference>
<name>A0A1H9E697_9BURK</name>
<feature type="region of interest" description="Disordered" evidence="1">
    <location>
        <begin position="160"/>
        <end position="205"/>
    </location>
</feature>
<reference evidence="2 3" key="1">
    <citation type="submission" date="2016-10" db="EMBL/GenBank/DDBJ databases">
        <authorList>
            <person name="de Groot N.N."/>
        </authorList>
    </citation>
    <scope>NUCLEOTIDE SEQUENCE [LARGE SCALE GENOMIC DNA]</scope>
    <source>
        <strain evidence="2 3">ATCC 35958</strain>
    </source>
</reference>
<feature type="region of interest" description="Disordered" evidence="1">
    <location>
        <begin position="392"/>
        <end position="426"/>
    </location>
</feature>
<evidence type="ECO:0000313" key="3">
    <source>
        <dbReference type="Proteomes" id="UP000199766"/>
    </source>
</evidence>
<dbReference type="STRING" id="180197.SAMN02982919_00213"/>
<dbReference type="AlphaFoldDB" id="A0A1H9E697"/>
<proteinExistence type="predicted"/>